<dbReference type="AlphaFoldDB" id="A0A562N4K4"/>
<dbReference type="EMBL" id="VLKT01000047">
    <property type="protein sequence ID" value="TWI26791.1"/>
    <property type="molecule type" value="Genomic_DNA"/>
</dbReference>
<accession>A0A562N4K4</accession>
<sequence>MNRSEEPSPSTVQPMSFTPMIAPEIYARHPDFHLLSIVVRNAEVGVPQAPALADAIAAAEQAALGDDAQRDAHLAAWAEAYRAFGANANRTPCSAAALLKRIRKDGSLPRISPLVDAYNAVSLLYGVPVGGEDLDHYQGLPRLLIATGAEPFDTVQQGEPVTEHPEPGEVVWCDDAGVTCRRWNWRQGRRTMVTAASRSLWLVLEALEPMPSERLRAAGAQLSGVIEALCPDAQIEIAGLNTSTPA</sequence>
<dbReference type="GO" id="GO:0003723">
    <property type="term" value="F:RNA binding"/>
    <property type="evidence" value="ECO:0007669"/>
    <property type="project" value="InterPro"/>
</dbReference>
<dbReference type="PANTHER" id="PTHR39209">
    <property type="match status" value="1"/>
</dbReference>
<proteinExistence type="predicted"/>
<dbReference type="Gene3D" id="3.50.40.10">
    <property type="entry name" value="Phenylalanyl-trna Synthetase, Chain B, domain 3"/>
    <property type="match status" value="1"/>
</dbReference>
<organism evidence="2 3">
    <name type="scientific">Mesorhizobium tianshanense</name>
    <dbReference type="NCBI Taxonomy" id="39844"/>
    <lineage>
        <taxon>Bacteria</taxon>
        <taxon>Pseudomonadati</taxon>
        <taxon>Pseudomonadota</taxon>
        <taxon>Alphaproteobacteria</taxon>
        <taxon>Hyphomicrobiales</taxon>
        <taxon>Phyllobacteriaceae</taxon>
        <taxon>Mesorhizobium</taxon>
    </lineage>
</organism>
<dbReference type="GO" id="GO:0004826">
    <property type="term" value="F:phenylalanine-tRNA ligase activity"/>
    <property type="evidence" value="ECO:0007669"/>
    <property type="project" value="InterPro"/>
</dbReference>
<dbReference type="SMART" id="SM00873">
    <property type="entry name" value="B3_4"/>
    <property type="match status" value="1"/>
</dbReference>
<protein>
    <submittedName>
        <fullName evidence="2">DNA/RNA-binding domain of Phe-tRNA-synthetase-like protein</fullName>
    </submittedName>
</protein>
<evidence type="ECO:0000259" key="1">
    <source>
        <dbReference type="SMART" id="SM00873"/>
    </source>
</evidence>
<dbReference type="Pfam" id="PF03483">
    <property type="entry name" value="B3_4"/>
    <property type="match status" value="1"/>
</dbReference>
<reference evidence="2 3" key="1">
    <citation type="journal article" date="2015" name="Stand. Genomic Sci.">
        <title>Genomic Encyclopedia of Bacterial and Archaeal Type Strains, Phase III: the genomes of soil and plant-associated and newly described type strains.</title>
        <authorList>
            <person name="Whitman W.B."/>
            <person name="Woyke T."/>
            <person name="Klenk H.P."/>
            <person name="Zhou Y."/>
            <person name="Lilburn T.G."/>
            <person name="Beck B.J."/>
            <person name="De Vos P."/>
            <person name="Vandamme P."/>
            <person name="Eisen J.A."/>
            <person name="Garrity G."/>
            <person name="Hugenholtz P."/>
            <person name="Kyrpides N.C."/>
        </authorList>
    </citation>
    <scope>NUCLEOTIDE SEQUENCE [LARGE SCALE GENOMIC DNA]</scope>
    <source>
        <strain evidence="2 3">CGMCC 1.2546</strain>
    </source>
</reference>
<dbReference type="SUPFAM" id="SSF56037">
    <property type="entry name" value="PheT/TilS domain"/>
    <property type="match status" value="1"/>
</dbReference>
<keyword evidence="3" id="KW-1185">Reference proteome</keyword>
<dbReference type="Proteomes" id="UP000317122">
    <property type="component" value="Unassembled WGS sequence"/>
</dbReference>
<dbReference type="InterPro" id="IPR005146">
    <property type="entry name" value="B3/B4_tRNA-bd"/>
</dbReference>
<gene>
    <name evidence="2" type="ORF">IQ26_05859</name>
</gene>
<evidence type="ECO:0000313" key="2">
    <source>
        <dbReference type="EMBL" id="TWI26791.1"/>
    </source>
</evidence>
<feature type="domain" description="B3/B4 tRNA-binding" evidence="1">
    <location>
        <begin position="75"/>
        <end position="231"/>
    </location>
</feature>
<evidence type="ECO:0000313" key="3">
    <source>
        <dbReference type="Proteomes" id="UP000317122"/>
    </source>
</evidence>
<dbReference type="RefSeq" id="WP_240547293.1">
    <property type="nucleotide sequence ID" value="NZ_BSPF01000033.1"/>
</dbReference>
<name>A0A562N4K4_9HYPH</name>
<dbReference type="PANTHER" id="PTHR39209:SF2">
    <property type="entry name" value="CYTOPLASMIC PROTEIN"/>
    <property type="match status" value="1"/>
</dbReference>
<dbReference type="InterPro" id="IPR020825">
    <property type="entry name" value="Phe-tRNA_synthase-like_B3/B4"/>
</dbReference>
<comment type="caution">
    <text evidence="2">The sequence shown here is derived from an EMBL/GenBank/DDBJ whole genome shotgun (WGS) entry which is preliminary data.</text>
</comment>